<feature type="binding site" evidence="2">
    <location>
        <begin position="197"/>
        <end position="204"/>
    </location>
    <ligand>
        <name>ATP</name>
        <dbReference type="ChEBI" id="CHEBI:30616"/>
    </ligand>
</feature>
<evidence type="ECO:0000313" key="5">
    <source>
        <dbReference type="EMBL" id="TBW21989.1"/>
    </source>
</evidence>
<evidence type="ECO:0000256" key="3">
    <source>
        <dbReference type="PIRSR" id="PIRSR640198-3"/>
    </source>
</evidence>
<dbReference type="InterPro" id="IPR003812">
    <property type="entry name" value="Fido"/>
</dbReference>
<feature type="domain" description="Fido" evidence="4">
    <location>
        <begin position="116"/>
        <end position="251"/>
    </location>
</feature>
<comment type="caution">
    <text evidence="5">The sequence shown here is derived from an EMBL/GenBank/DDBJ whole genome shotgun (WGS) entry which is preliminary data.</text>
</comment>
<dbReference type="GO" id="GO:0005524">
    <property type="term" value="F:ATP binding"/>
    <property type="evidence" value="ECO:0007669"/>
    <property type="project" value="UniProtKB-KW"/>
</dbReference>
<dbReference type="Pfam" id="PF02661">
    <property type="entry name" value="Fic"/>
    <property type="match status" value="1"/>
</dbReference>
<dbReference type="PANTHER" id="PTHR13504">
    <property type="entry name" value="FIDO DOMAIN-CONTAINING PROTEIN DDB_G0283145"/>
    <property type="match status" value="1"/>
</dbReference>
<protein>
    <submittedName>
        <fullName evidence="5">Fic family protein</fullName>
    </submittedName>
</protein>
<dbReference type="RefSeq" id="WP_131280402.1">
    <property type="nucleotide sequence ID" value="NZ_SJDT01000003.1"/>
</dbReference>
<evidence type="ECO:0000259" key="4">
    <source>
        <dbReference type="PROSITE" id="PS51459"/>
    </source>
</evidence>
<organism evidence="5 6">
    <name type="scientific">Arcanobacterium bovis</name>
    <dbReference type="NCBI Taxonomy" id="2529275"/>
    <lineage>
        <taxon>Bacteria</taxon>
        <taxon>Bacillati</taxon>
        <taxon>Actinomycetota</taxon>
        <taxon>Actinomycetes</taxon>
        <taxon>Actinomycetales</taxon>
        <taxon>Actinomycetaceae</taxon>
        <taxon>Arcanobacterium</taxon>
    </lineage>
</organism>
<dbReference type="InterPro" id="IPR040198">
    <property type="entry name" value="Fido_containing"/>
</dbReference>
<feature type="site" description="Important for autoinhibition of adenylyltransferase activity" evidence="3">
    <location>
        <position position="65"/>
    </location>
</feature>
<evidence type="ECO:0000256" key="1">
    <source>
        <dbReference type="PIRSR" id="PIRSR640198-1"/>
    </source>
</evidence>
<dbReference type="Gene3D" id="1.10.3290.10">
    <property type="entry name" value="Fido-like domain"/>
    <property type="match status" value="1"/>
</dbReference>
<dbReference type="PANTHER" id="PTHR13504:SF38">
    <property type="entry name" value="FIDO DOMAIN-CONTAINING PROTEIN"/>
    <property type="match status" value="1"/>
</dbReference>
<evidence type="ECO:0000256" key="2">
    <source>
        <dbReference type="PIRSR" id="PIRSR640198-2"/>
    </source>
</evidence>
<dbReference type="AlphaFoldDB" id="A0A4Q9V018"/>
<dbReference type="SUPFAM" id="SSF140931">
    <property type="entry name" value="Fic-like"/>
    <property type="match status" value="1"/>
</dbReference>
<keyword evidence="6" id="KW-1185">Reference proteome</keyword>
<dbReference type="PROSITE" id="PS51459">
    <property type="entry name" value="FIDO"/>
    <property type="match status" value="1"/>
</dbReference>
<dbReference type="Proteomes" id="UP000293036">
    <property type="component" value="Unassembled WGS sequence"/>
</dbReference>
<evidence type="ECO:0000313" key="6">
    <source>
        <dbReference type="Proteomes" id="UP000293036"/>
    </source>
</evidence>
<keyword evidence="2" id="KW-0067">ATP-binding</keyword>
<sequence length="276" mass="31384">MKEMIFGAFQFEMSSNIRELLDELDSLRELQSTCFNARNEHEIEANKSFEKDFINRFTCNSAAIEGSTLSPQETQLVLQGEFLPKDDRELSDMFAVRGVAEGYDYAMRDFAQGRELDEEFIKDIHERTALDCQPRSRGSYRLSAALIAGSQVVPSSPLQIREQMADLLFAYKQSLLPSVVKACIFHALFERIHPFVDGNGRTGRTIMNAMLVADKYAPVALKYQDRRTYLDTLARAQIDGDYEPLISFVSAAIAEEFGKRFDMIRSTREAVERAQS</sequence>
<reference evidence="5 6" key="1">
    <citation type="submission" date="2019-02" db="EMBL/GenBank/DDBJ databases">
        <title>Arcanobacterium bovis sp. nov., isolated from the milk of a cow with mastitis.</title>
        <authorList>
            <person name="Sammra O."/>
            <person name="Foster G."/>
            <person name="Hassan A."/>
            <person name="Alssahen M."/>
            <person name="Laemmler C."/>
            <person name="Borowiak M."/>
            <person name="Malorny B."/>
            <person name="Abdulmawjood A."/>
        </authorList>
    </citation>
    <scope>NUCLEOTIDE SEQUENCE [LARGE SCALE GENOMIC DNA]</scope>
    <source>
        <strain evidence="5 6">C605018/01/1</strain>
    </source>
</reference>
<gene>
    <name evidence="5" type="ORF">EZJ44_03890</name>
</gene>
<feature type="active site" evidence="1">
    <location>
        <position position="193"/>
    </location>
</feature>
<dbReference type="EMBL" id="SJDT01000003">
    <property type="protein sequence ID" value="TBW21989.1"/>
    <property type="molecule type" value="Genomic_DNA"/>
</dbReference>
<accession>A0A4Q9V018</accession>
<dbReference type="InterPro" id="IPR036597">
    <property type="entry name" value="Fido-like_dom_sf"/>
</dbReference>
<keyword evidence="2" id="KW-0547">Nucleotide-binding</keyword>
<proteinExistence type="predicted"/>
<dbReference type="OrthoDB" id="9813719at2"/>
<name>A0A4Q9V018_9ACTO</name>